<dbReference type="AlphaFoldDB" id="A0A1I3YDX0"/>
<gene>
    <name evidence="6" type="ORF">SAMN05216302_1003130</name>
</gene>
<dbReference type="InterPro" id="IPR058163">
    <property type="entry name" value="LysR-type_TF_proteobact-type"/>
</dbReference>
<proteinExistence type="inferred from homology"/>
<keyword evidence="2" id="KW-0805">Transcription regulation</keyword>
<dbReference type="Gene3D" id="3.40.190.290">
    <property type="match status" value="1"/>
</dbReference>
<dbReference type="CDD" id="cd08422">
    <property type="entry name" value="PBP2_CrgA_like"/>
    <property type="match status" value="1"/>
</dbReference>
<evidence type="ECO:0000259" key="5">
    <source>
        <dbReference type="PROSITE" id="PS50931"/>
    </source>
</evidence>
<protein>
    <submittedName>
        <fullName evidence="6">Regulatory helix-turn-helix protein, lysR family</fullName>
    </submittedName>
</protein>
<dbReference type="PROSITE" id="PS50931">
    <property type="entry name" value="HTH_LYSR"/>
    <property type="match status" value="1"/>
</dbReference>
<evidence type="ECO:0000256" key="1">
    <source>
        <dbReference type="ARBA" id="ARBA00009437"/>
    </source>
</evidence>
<evidence type="ECO:0000256" key="3">
    <source>
        <dbReference type="ARBA" id="ARBA00023125"/>
    </source>
</evidence>
<name>A0A1I3YDX0_9PROT</name>
<dbReference type="Proteomes" id="UP000199533">
    <property type="component" value="Unassembled WGS sequence"/>
</dbReference>
<dbReference type="EMBL" id="FOSP01000003">
    <property type="protein sequence ID" value="SFK29376.1"/>
    <property type="molecule type" value="Genomic_DNA"/>
</dbReference>
<dbReference type="InterPro" id="IPR036388">
    <property type="entry name" value="WH-like_DNA-bd_sf"/>
</dbReference>
<evidence type="ECO:0000256" key="2">
    <source>
        <dbReference type="ARBA" id="ARBA00023015"/>
    </source>
</evidence>
<comment type="similarity">
    <text evidence="1">Belongs to the LysR transcriptional regulatory family.</text>
</comment>
<dbReference type="InterPro" id="IPR000847">
    <property type="entry name" value="LysR_HTH_N"/>
</dbReference>
<keyword evidence="3" id="KW-0238">DNA-binding</keyword>
<dbReference type="GO" id="GO:0003700">
    <property type="term" value="F:DNA-binding transcription factor activity"/>
    <property type="evidence" value="ECO:0007669"/>
    <property type="project" value="InterPro"/>
</dbReference>
<dbReference type="GO" id="GO:0003677">
    <property type="term" value="F:DNA binding"/>
    <property type="evidence" value="ECO:0007669"/>
    <property type="project" value="UniProtKB-KW"/>
</dbReference>
<feature type="domain" description="HTH lysR-type" evidence="5">
    <location>
        <begin position="8"/>
        <end position="59"/>
    </location>
</feature>
<reference evidence="7" key="1">
    <citation type="submission" date="2016-10" db="EMBL/GenBank/DDBJ databases">
        <authorList>
            <person name="Varghese N."/>
            <person name="Submissions S."/>
        </authorList>
    </citation>
    <scope>NUCLEOTIDE SEQUENCE [LARGE SCALE GENOMIC DNA]</scope>
    <source>
        <strain evidence="7">Nm69</strain>
    </source>
</reference>
<dbReference type="SUPFAM" id="SSF53850">
    <property type="entry name" value="Periplasmic binding protein-like II"/>
    <property type="match status" value="1"/>
</dbReference>
<evidence type="ECO:0000313" key="6">
    <source>
        <dbReference type="EMBL" id="SFK29376.1"/>
    </source>
</evidence>
<accession>A0A1I3YDX0</accession>
<dbReference type="STRING" id="52441.SAMN05216302_1003130"/>
<dbReference type="InterPro" id="IPR036390">
    <property type="entry name" value="WH_DNA-bd_sf"/>
</dbReference>
<evidence type="ECO:0000256" key="4">
    <source>
        <dbReference type="ARBA" id="ARBA00023163"/>
    </source>
</evidence>
<dbReference type="SUPFAM" id="SSF46785">
    <property type="entry name" value="Winged helix' DNA-binding domain"/>
    <property type="match status" value="1"/>
</dbReference>
<dbReference type="Pfam" id="PF00126">
    <property type="entry name" value="HTH_1"/>
    <property type="match status" value="1"/>
</dbReference>
<dbReference type="Gene3D" id="1.10.10.10">
    <property type="entry name" value="Winged helix-like DNA-binding domain superfamily/Winged helix DNA-binding domain"/>
    <property type="match status" value="1"/>
</dbReference>
<dbReference type="Pfam" id="PF03466">
    <property type="entry name" value="LysR_substrate"/>
    <property type="match status" value="1"/>
</dbReference>
<sequence length="205" mass="23092">MNRFENRHTFISVIETGSISGAADRLGVAKSVVSRRLKELETHLGAAVFHRTIRQMTLTETGRTFYHQSLRILDDLFEAEHAVSEAHGTLKVALLLSFGLMHLGPAIHEFLQIHPRIEFDLDFNDRQVDLMAEGFDLAVRIAKLAASNLIARRIAVIEAVICASPAYLECKGMPTSVNDLINHQCLAYNLLRDYNHWHLYGADKN</sequence>
<dbReference type="PANTHER" id="PTHR30537">
    <property type="entry name" value="HTH-TYPE TRANSCRIPTIONAL REGULATOR"/>
    <property type="match status" value="1"/>
</dbReference>
<keyword evidence="4" id="KW-0804">Transcription</keyword>
<dbReference type="InterPro" id="IPR005119">
    <property type="entry name" value="LysR_subst-bd"/>
</dbReference>
<organism evidence="6 7">
    <name type="scientific">Nitrosomonas aestuarii</name>
    <dbReference type="NCBI Taxonomy" id="52441"/>
    <lineage>
        <taxon>Bacteria</taxon>
        <taxon>Pseudomonadati</taxon>
        <taxon>Pseudomonadota</taxon>
        <taxon>Betaproteobacteria</taxon>
        <taxon>Nitrosomonadales</taxon>
        <taxon>Nitrosomonadaceae</taxon>
        <taxon>Nitrosomonas</taxon>
    </lineage>
</organism>
<dbReference type="RefSeq" id="WP_280142045.1">
    <property type="nucleotide sequence ID" value="NZ_FOSP01000003.1"/>
</dbReference>
<keyword evidence="7" id="KW-1185">Reference proteome</keyword>
<dbReference type="PANTHER" id="PTHR30537:SF5">
    <property type="entry name" value="HTH-TYPE TRANSCRIPTIONAL ACTIVATOR TTDR-RELATED"/>
    <property type="match status" value="1"/>
</dbReference>
<dbReference type="FunFam" id="1.10.10.10:FF:000001">
    <property type="entry name" value="LysR family transcriptional regulator"/>
    <property type="match status" value="1"/>
</dbReference>
<evidence type="ECO:0000313" key="7">
    <source>
        <dbReference type="Proteomes" id="UP000199533"/>
    </source>
</evidence>